<sequence length="130" mass="13557">MNKLIRVGVVSVLLVGATFQFSGCVAVVAGGAAAGGTAYVLGDLQVPVDASAQELEQAIKRGGQDLGLQYINGSGDQTAGKYLFRNAGDEKITVSYRTKSPVFYEMSIRVGTFGDSSVAASLNQAIQKHL</sequence>
<gene>
    <name evidence="1" type="ORF">QEH59_01580</name>
</gene>
<dbReference type="RefSeq" id="WP_308983607.1">
    <property type="nucleotide sequence ID" value="NZ_JARXIC010000002.1"/>
</dbReference>
<dbReference type="Proteomes" id="UP001243717">
    <property type="component" value="Unassembled WGS sequence"/>
</dbReference>
<dbReference type="Pfam" id="PF12092">
    <property type="entry name" value="DUF3568"/>
    <property type="match status" value="1"/>
</dbReference>
<accession>A0ABU1AG14</accession>
<keyword evidence="2" id="KW-1185">Reference proteome</keyword>
<dbReference type="InterPro" id="IPR021952">
    <property type="entry name" value="Flpp3-like"/>
</dbReference>
<organism evidence="1 2">
    <name type="scientific">Thalassobacterium sedimentorum</name>
    <dbReference type="NCBI Taxonomy" id="3041258"/>
    <lineage>
        <taxon>Bacteria</taxon>
        <taxon>Pseudomonadati</taxon>
        <taxon>Verrucomicrobiota</taxon>
        <taxon>Opitutia</taxon>
        <taxon>Puniceicoccales</taxon>
        <taxon>Coraliomargaritaceae</taxon>
        <taxon>Thalassobacterium</taxon>
    </lineage>
</organism>
<comment type="caution">
    <text evidence="1">The sequence shown here is derived from an EMBL/GenBank/DDBJ whole genome shotgun (WGS) entry which is preliminary data.</text>
</comment>
<proteinExistence type="predicted"/>
<reference evidence="1 2" key="1">
    <citation type="submission" date="2023-04" db="EMBL/GenBank/DDBJ databases">
        <title>A novel bacteria isolated from coastal sediment.</title>
        <authorList>
            <person name="Liu X.-J."/>
            <person name="Du Z.-J."/>
        </authorList>
    </citation>
    <scope>NUCLEOTIDE SEQUENCE [LARGE SCALE GENOMIC DNA]</scope>
    <source>
        <strain evidence="1 2">SDUM461004</strain>
    </source>
</reference>
<evidence type="ECO:0000313" key="1">
    <source>
        <dbReference type="EMBL" id="MDQ8193098.1"/>
    </source>
</evidence>
<evidence type="ECO:0000313" key="2">
    <source>
        <dbReference type="Proteomes" id="UP001243717"/>
    </source>
</evidence>
<dbReference type="EMBL" id="JARXIC010000002">
    <property type="protein sequence ID" value="MDQ8193098.1"/>
    <property type="molecule type" value="Genomic_DNA"/>
</dbReference>
<name>A0ABU1AG14_9BACT</name>
<protein>
    <submittedName>
        <fullName evidence="1">DUF3568 family protein</fullName>
    </submittedName>
</protein>